<dbReference type="SUPFAM" id="SSF51445">
    <property type="entry name" value="(Trans)glycosidases"/>
    <property type="match status" value="1"/>
</dbReference>
<proteinExistence type="predicted"/>
<feature type="signal peptide" evidence="1">
    <location>
        <begin position="1"/>
        <end position="20"/>
    </location>
</feature>
<keyword evidence="1" id="KW-0732">Signal</keyword>
<reference evidence="2 3" key="1">
    <citation type="submission" date="2019-09" db="EMBL/GenBank/DDBJ databases">
        <title>Complete genome sequence of Arachidicoccus sp. B3-10 isolated from apple orchard soil.</title>
        <authorList>
            <person name="Kim H.S."/>
            <person name="Han K.-I."/>
            <person name="Suh M.K."/>
            <person name="Lee K.C."/>
            <person name="Eom M.K."/>
            <person name="Kim J.-S."/>
            <person name="Kang S.W."/>
            <person name="Sin Y."/>
            <person name="Lee J.-S."/>
        </authorList>
    </citation>
    <scope>NUCLEOTIDE SEQUENCE [LARGE SCALE GENOMIC DNA]</scope>
    <source>
        <strain evidence="2 3">B3-10</strain>
    </source>
</reference>
<dbReference type="OrthoDB" id="9809937at2"/>
<dbReference type="EMBL" id="CP044016">
    <property type="protein sequence ID" value="QES89105.1"/>
    <property type="molecule type" value="Genomic_DNA"/>
</dbReference>
<name>A0A5P2G0Z7_9BACT</name>
<accession>A0A5P2G0Z7</accession>
<dbReference type="RefSeq" id="WP_131330051.1">
    <property type="nucleotide sequence ID" value="NZ_CP044016.1"/>
</dbReference>
<dbReference type="GO" id="GO:0004553">
    <property type="term" value="F:hydrolase activity, hydrolyzing O-glycosyl compounds"/>
    <property type="evidence" value="ECO:0007669"/>
    <property type="project" value="InterPro"/>
</dbReference>
<dbReference type="InterPro" id="IPR045053">
    <property type="entry name" value="MAN-like"/>
</dbReference>
<evidence type="ECO:0000313" key="2">
    <source>
        <dbReference type="EMBL" id="QES89105.1"/>
    </source>
</evidence>
<protein>
    <submittedName>
        <fullName evidence="2">Membrane or secreted protein</fullName>
    </submittedName>
</protein>
<dbReference type="Proteomes" id="UP000292424">
    <property type="component" value="Chromosome"/>
</dbReference>
<feature type="chain" id="PRO_5024399092" evidence="1">
    <location>
        <begin position="21"/>
        <end position="850"/>
    </location>
</feature>
<dbReference type="InterPro" id="IPR017853">
    <property type="entry name" value="GH"/>
</dbReference>
<evidence type="ECO:0000313" key="3">
    <source>
        <dbReference type="Proteomes" id="UP000292424"/>
    </source>
</evidence>
<sequence>MRKFYSFISIIFFCVQYSYAQLTPKTSQSEVYLDKNGILKNTVTDQPAYYLGVNYTEPFVFGYRNQKKLGYDIYKAMEQDVYHIHRLGVNAFRIHVFDIEISDLKGNLLENDHLNALDYLISLFEKRGIKIILTPLAFWGNGYPEKDTKTAGFSSTYDKGKVTVEEPAIKAQKNYLKQLLKHKNSYTNKNYIEDANIIAFEVNNEPNHSGTIDSVQSYIDRLIMAMKSVGCKKPIYYNISESPKFAKAVINSKANGYSMQWYPTRLLSGHTLLDNNLPNVNHYYIPFDTIPGFKGKGRIVYEFESADVLQPIMYPMMAKSFKDAGFQWATQFEYDPMNLANSNTEYGTHYMNLAYTPDKALSLLIAGKVFRNDSWNPEDKTYPKDSIFGHTLVSYKQQLSVYNSDTDFIYTNTTEISPIAKNKLVHIAGAGNSPIVTYNGNGAYFLDKISDNTWRLEVMPDYIQLADPFGKTNIHQSVRQIIWNENQLTLNLPNFSNNYCIKKIDGENSKLIATNGNTTQVTPGVYLIATSKNELDKISTDASWNNQKINEFVAPVQDTTENIVWNTPKELPANKDWNFKIQVTNIQPNDSIVLWIRHFPDDYHSYVMQRLNAREYEAKIPKEWMQSGEMSIQISRVRNWNYLNFPGKNIGNPYDWDQINNNYSTIKIVDKSTDLVLFNTSPNLYPRVFPDTLKFQLPITNTGNLIQNYAITLNANEVIFGWENSFVSKIANRRFDLDELNHLEIKGNANQDLTATIGLIDANGNYFAKNIHLNKGNFAQKIALSDLEAKDRLLLPVPYPSFQKLWYKTDHSQKMEKNWIEKVQIQILKQDNLQLANTCTFGIEKIALTK</sequence>
<dbReference type="AlphaFoldDB" id="A0A5P2G0Z7"/>
<organism evidence="2 3">
    <name type="scientific">Rhizosphaericola mali</name>
    <dbReference type="NCBI Taxonomy" id="2545455"/>
    <lineage>
        <taxon>Bacteria</taxon>
        <taxon>Pseudomonadati</taxon>
        <taxon>Bacteroidota</taxon>
        <taxon>Chitinophagia</taxon>
        <taxon>Chitinophagales</taxon>
        <taxon>Chitinophagaceae</taxon>
        <taxon>Rhizosphaericola</taxon>
    </lineage>
</organism>
<dbReference type="Gene3D" id="3.20.20.80">
    <property type="entry name" value="Glycosidases"/>
    <property type="match status" value="1"/>
</dbReference>
<gene>
    <name evidence="2" type="ORF">E0W69_010685</name>
</gene>
<dbReference type="KEGG" id="arac:E0W69_010685"/>
<keyword evidence="3" id="KW-1185">Reference proteome</keyword>
<evidence type="ECO:0000256" key="1">
    <source>
        <dbReference type="SAM" id="SignalP"/>
    </source>
</evidence>
<dbReference type="PANTHER" id="PTHR31451">
    <property type="match status" value="1"/>
</dbReference>